<keyword evidence="3" id="KW-0238">DNA-binding</keyword>
<dbReference type="SUPFAM" id="SSF88946">
    <property type="entry name" value="Sigma2 domain of RNA polymerase sigma factors"/>
    <property type="match status" value="1"/>
</dbReference>
<reference evidence="6 7" key="1">
    <citation type="journal article" date="2003" name="DNA Res.">
        <title>Complete genome structure of Gloeobacter violaceus PCC 7421, a cyanobacterium that lacks thylakoids.</title>
        <authorList>
            <person name="Nakamura Y."/>
            <person name="Kaneko T."/>
            <person name="Sato S."/>
            <person name="Mimuro M."/>
            <person name="Miyashita H."/>
            <person name="Tsuchiya T."/>
            <person name="Sasamoto S."/>
            <person name="Watanabe A."/>
            <person name="Kawashima K."/>
            <person name="Kishida Y."/>
            <person name="Kiyokawa C."/>
            <person name="Kohara M."/>
            <person name="Matsumoto M."/>
            <person name="Matsuno A."/>
            <person name="Nakazaki N."/>
            <person name="Shimpo S."/>
            <person name="Takeuchi C."/>
            <person name="Yamada M."/>
            <person name="Tabata S."/>
        </authorList>
    </citation>
    <scope>NUCLEOTIDE SEQUENCE [LARGE SCALE GENOMIC DNA]</scope>
    <source>
        <strain evidence="7">ATCC 29082 / PCC 7421</strain>
    </source>
</reference>
<dbReference type="Proteomes" id="UP000000557">
    <property type="component" value="Chromosome"/>
</dbReference>
<dbReference type="InterPro" id="IPR013249">
    <property type="entry name" value="RNA_pol_sigma70_r4_t2"/>
</dbReference>
<dbReference type="NCBIfam" id="TIGR02937">
    <property type="entry name" value="sigma70-ECF"/>
    <property type="match status" value="1"/>
</dbReference>
<protein>
    <submittedName>
        <fullName evidence="6">Gll1057 protein</fullName>
    </submittedName>
</protein>
<dbReference type="Pfam" id="PF08281">
    <property type="entry name" value="Sigma70_r4_2"/>
    <property type="match status" value="1"/>
</dbReference>
<dbReference type="PANTHER" id="PTHR30385:SF4">
    <property type="entry name" value="RNA POLYMERASE SIGMA-E FACTOR"/>
    <property type="match status" value="1"/>
</dbReference>
<dbReference type="PhylomeDB" id="Q7NLR4"/>
<keyword evidence="1" id="KW-0805">Transcription regulation</keyword>
<dbReference type="GO" id="GO:0003677">
    <property type="term" value="F:DNA binding"/>
    <property type="evidence" value="ECO:0007669"/>
    <property type="project" value="UniProtKB-KW"/>
</dbReference>
<dbReference type="InParanoid" id="Q7NLR4"/>
<dbReference type="EnsemblBacteria" id="BAC88998">
    <property type="protein sequence ID" value="BAC88998"/>
    <property type="gene ID" value="BAC88998"/>
</dbReference>
<dbReference type="PANTHER" id="PTHR30385">
    <property type="entry name" value="SIGMA FACTOR F FLAGELLAR"/>
    <property type="match status" value="1"/>
</dbReference>
<gene>
    <name evidence="6" type="ordered locus">gll1057</name>
</gene>
<dbReference type="GO" id="GO:0016987">
    <property type="term" value="F:sigma factor activity"/>
    <property type="evidence" value="ECO:0000318"/>
    <property type="project" value="GO_Central"/>
</dbReference>
<dbReference type="eggNOG" id="COG1595">
    <property type="taxonomic scope" value="Bacteria"/>
</dbReference>
<name>Q7NLR4_GLOVI</name>
<keyword evidence="7" id="KW-1185">Reference proteome</keyword>
<evidence type="ECO:0000313" key="6">
    <source>
        <dbReference type="EMBL" id="BAC88998.1"/>
    </source>
</evidence>
<dbReference type="STRING" id="251221.gene:10758536"/>
<dbReference type="HOGENOM" id="CLU_975785_0_0_3"/>
<reference evidence="6 7" key="2">
    <citation type="journal article" date="2003" name="DNA Res.">
        <title>Complete genome structure of Gloeobacter violaceus PCC 7421, a cyanobacterium that lacks thylakoids (supplement).</title>
        <authorList>
            <person name="Nakamura Y."/>
            <person name="Kaneko T."/>
            <person name="Sato S."/>
            <person name="Mimuro M."/>
            <person name="Miyashita H."/>
            <person name="Tsuchiya T."/>
            <person name="Sasamoto S."/>
            <person name="Watanabe A."/>
            <person name="Kawashima K."/>
            <person name="Kishida Y."/>
            <person name="Kiyokawa C."/>
            <person name="Kohara M."/>
            <person name="Matsumoto M."/>
            <person name="Matsuno A."/>
            <person name="Nakazaki N."/>
            <person name="Shimpo S."/>
            <person name="Takeuchi C."/>
            <person name="Yamada M."/>
            <person name="Tabata S."/>
        </authorList>
    </citation>
    <scope>NUCLEOTIDE SEQUENCE [LARGE SCALE GENOMIC DNA]</scope>
    <source>
        <strain evidence="7">ATCC 29082 / PCC 7421</strain>
    </source>
</reference>
<dbReference type="GO" id="GO:0006352">
    <property type="term" value="P:DNA-templated transcription initiation"/>
    <property type="evidence" value="ECO:0007669"/>
    <property type="project" value="InterPro"/>
</dbReference>
<dbReference type="EMBL" id="BA000045">
    <property type="protein sequence ID" value="BAC88998.1"/>
    <property type="molecule type" value="Genomic_DNA"/>
</dbReference>
<dbReference type="OrthoDB" id="9784272at2"/>
<evidence type="ECO:0000256" key="1">
    <source>
        <dbReference type="ARBA" id="ARBA00023015"/>
    </source>
</evidence>
<dbReference type="RefSeq" id="WP_011141059.1">
    <property type="nucleotide sequence ID" value="NC_005125.1"/>
</dbReference>
<accession>Q7NLR4</accession>
<dbReference type="InterPro" id="IPR013325">
    <property type="entry name" value="RNA_pol_sigma_r2"/>
</dbReference>
<dbReference type="AlphaFoldDB" id="Q7NLR4"/>
<keyword evidence="2" id="KW-0731">Sigma factor</keyword>
<proteinExistence type="predicted"/>
<dbReference type="InterPro" id="IPR013324">
    <property type="entry name" value="RNA_pol_sigma_r3/r4-like"/>
</dbReference>
<dbReference type="InterPro" id="IPR036388">
    <property type="entry name" value="WH-like_DNA-bd_sf"/>
</dbReference>
<evidence type="ECO:0000256" key="2">
    <source>
        <dbReference type="ARBA" id="ARBA00023082"/>
    </source>
</evidence>
<evidence type="ECO:0000256" key="4">
    <source>
        <dbReference type="ARBA" id="ARBA00023163"/>
    </source>
</evidence>
<evidence type="ECO:0000313" key="7">
    <source>
        <dbReference type="Proteomes" id="UP000000557"/>
    </source>
</evidence>
<evidence type="ECO:0000256" key="3">
    <source>
        <dbReference type="ARBA" id="ARBA00023125"/>
    </source>
</evidence>
<evidence type="ECO:0000259" key="5">
    <source>
        <dbReference type="Pfam" id="PF08281"/>
    </source>
</evidence>
<feature type="domain" description="RNA polymerase sigma factor 70 region 4 type 2" evidence="5">
    <location>
        <begin position="206"/>
        <end position="256"/>
    </location>
</feature>
<dbReference type="KEGG" id="gvi:gll1057"/>
<dbReference type="Gene3D" id="1.10.1740.10">
    <property type="match status" value="1"/>
</dbReference>
<dbReference type="InterPro" id="IPR014284">
    <property type="entry name" value="RNA_pol_sigma-70_dom"/>
</dbReference>
<dbReference type="SUPFAM" id="SSF88659">
    <property type="entry name" value="Sigma3 and sigma4 domains of RNA polymerase sigma factors"/>
    <property type="match status" value="1"/>
</dbReference>
<dbReference type="Gene3D" id="1.10.10.10">
    <property type="entry name" value="Winged helix-like DNA-binding domain superfamily/Winged helix DNA-binding domain"/>
    <property type="match status" value="1"/>
</dbReference>
<sequence length="285" mass="31842">MESAVAPLFENVKQMAVTDLDRLAGNLKPLLRQREASCCNRDYALSARLQAVESADGALREAGLNVFVEEVARFSRAFLKRKDFWQLGSRPLDAEDFVMEVLIRLTTGELDNFDPARAGFGTWLKATVLRTTFAELKRRDNPYWGRTRNLGLRAERSRTQAQALANPASLNTPLGQGGDAVLQDVLVSRGSSPDFELLEEQCACRFRQAIEALTPEEQVLIERAYAFDESHERIAGSLGVTRAAVTRRLGRIRNRLVALLGESFCHDCDGTRFAKEIFGDPHDEP</sequence>
<organism evidence="6 7">
    <name type="scientific">Gloeobacter violaceus (strain ATCC 29082 / PCC 7421)</name>
    <dbReference type="NCBI Taxonomy" id="251221"/>
    <lineage>
        <taxon>Bacteria</taxon>
        <taxon>Bacillati</taxon>
        <taxon>Cyanobacteriota</taxon>
        <taxon>Cyanophyceae</taxon>
        <taxon>Gloeobacterales</taxon>
        <taxon>Gloeobacteraceae</taxon>
        <taxon>Gloeobacter</taxon>
    </lineage>
</organism>
<dbReference type="GO" id="GO:0006355">
    <property type="term" value="P:regulation of DNA-templated transcription"/>
    <property type="evidence" value="ECO:0000318"/>
    <property type="project" value="GO_Central"/>
</dbReference>
<keyword evidence="4" id="KW-0804">Transcription</keyword>